<keyword evidence="1" id="KW-0723">Serine/threonine-protein kinase</keyword>
<dbReference type="CDD" id="cd13999">
    <property type="entry name" value="STKc_MAP3K-like"/>
    <property type="match status" value="1"/>
</dbReference>
<dbReference type="PANTHER" id="PTHR23257">
    <property type="entry name" value="SERINE-THREONINE PROTEIN KINASE"/>
    <property type="match status" value="1"/>
</dbReference>
<sequence length="524" mass="58281">MDDGGSRPNTLAHVDVDNHHEDVECIHLEVHQGDRAGSNFQEQSQPSDWTGNYKECVLQGEPSVVLPGSEQGDILIDINDWFPHDILSDIFAKAILSNSSSNISPVQQDGVGMSLNMQNEEPKHWSYFQKLTGDGFVRKDISLIDQDHIAFSHGLQKVDEEPSSAIYLNLQRNSGEDGLKELPHALGDVDSQLQLGFGATQIEVSEDMHDDDMMGKSRALDIDSEDGFKDVGLPLGRTLTEIDINSLQIIKNEDLEELKELGSGTFGTIYHGKWRGTDVVIKRIKKSCFIGQLSELERLAIEFWREAEILSNLHHPNVVAFYGVVQDGPGGTLATVAEYMADGSLRHVLIRKDRHLDRRKRLIIAMDATFGMEYLHSKNIVHFDLKCDNLLVGDFGLSKIKRNTLVSGGVRGTLPWMTPELLNGSSSKVSEKVDVFSFGIVLWEILTGEEPYASMHYGAIIGGIVNNTLRPTIPSYCDPEWRCLMEQCWAPNPASRPSFTEIASRLRLLSSTSQNKTTGHKASN</sequence>
<dbReference type="Proteomes" id="UP001291623">
    <property type="component" value="Unassembled WGS sequence"/>
</dbReference>
<dbReference type="GO" id="GO:0005737">
    <property type="term" value="C:cytoplasm"/>
    <property type="evidence" value="ECO:0007669"/>
    <property type="project" value="TreeGrafter"/>
</dbReference>
<dbReference type="PANTHER" id="PTHR23257:SF963">
    <property type="entry name" value="AT08303P"/>
    <property type="match status" value="1"/>
</dbReference>
<dbReference type="InterPro" id="IPR017441">
    <property type="entry name" value="Protein_kinase_ATP_BS"/>
</dbReference>
<name>A0AAE1RMH9_9SOLA</name>
<keyword evidence="2" id="KW-0808">Transferase</keyword>
<protein>
    <recommendedName>
        <fullName evidence="7">Protein kinase domain-containing protein</fullName>
    </recommendedName>
</protein>
<dbReference type="SUPFAM" id="SSF56112">
    <property type="entry name" value="Protein kinase-like (PK-like)"/>
    <property type="match status" value="1"/>
</dbReference>
<dbReference type="AlphaFoldDB" id="A0AAE1RMH9"/>
<dbReference type="FunFam" id="3.30.200.20:FF:000081">
    <property type="entry name" value="Octicosapeptide/phox/Bem1p domain kinase superfamily protein"/>
    <property type="match status" value="1"/>
</dbReference>
<evidence type="ECO:0000256" key="1">
    <source>
        <dbReference type="ARBA" id="ARBA00022527"/>
    </source>
</evidence>
<dbReference type="PRINTS" id="PR00109">
    <property type="entry name" value="TYRKINASE"/>
</dbReference>
<accession>A0AAE1RMH9</accession>
<evidence type="ECO:0000256" key="5">
    <source>
        <dbReference type="ARBA" id="ARBA00022840"/>
    </source>
</evidence>
<keyword evidence="3 6" id="KW-0547">Nucleotide-binding</keyword>
<evidence type="ECO:0000256" key="6">
    <source>
        <dbReference type="PROSITE-ProRule" id="PRU10141"/>
    </source>
</evidence>
<evidence type="ECO:0000313" key="9">
    <source>
        <dbReference type="Proteomes" id="UP001291623"/>
    </source>
</evidence>
<keyword evidence="5 6" id="KW-0067">ATP-binding</keyword>
<dbReference type="Gene3D" id="3.30.200.20">
    <property type="entry name" value="Phosphorylase Kinase, domain 1"/>
    <property type="match status" value="1"/>
</dbReference>
<evidence type="ECO:0000259" key="7">
    <source>
        <dbReference type="PROSITE" id="PS50011"/>
    </source>
</evidence>
<dbReference type="GO" id="GO:0004674">
    <property type="term" value="F:protein serine/threonine kinase activity"/>
    <property type="evidence" value="ECO:0007669"/>
    <property type="project" value="UniProtKB-KW"/>
</dbReference>
<feature type="binding site" evidence="6">
    <location>
        <position position="286"/>
    </location>
    <ligand>
        <name>ATP</name>
        <dbReference type="ChEBI" id="CHEBI:30616"/>
    </ligand>
</feature>
<dbReference type="EMBL" id="JAVYJV010000013">
    <property type="protein sequence ID" value="KAK4355070.1"/>
    <property type="molecule type" value="Genomic_DNA"/>
</dbReference>
<evidence type="ECO:0000256" key="2">
    <source>
        <dbReference type="ARBA" id="ARBA00022679"/>
    </source>
</evidence>
<dbReference type="InterPro" id="IPR011009">
    <property type="entry name" value="Kinase-like_dom_sf"/>
</dbReference>
<dbReference type="PROSITE" id="PS50011">
    <property type="entry name" value="PROTEIN_KINASE_DOM"/>
    <property type="match status" value="1"/>
</dbReference>
<dbReference type="SMART" id="SM00220">
    <property type="entry name" value="S_TKc"/>
    <property type="match status" value="1"/>
</dbReference>
<evidence type="ECO:0000313" key="8">
    <source>
        <dbReference type="EMBL" id="KAK4355070.1"/>
    </source>
</evidence>
<dbReference type="GO" id="GO:0007165">
    <property type="term" value="P:signal transduction"/>
    <property type="evidence" value="ECO:0007669"/>
    <property type="project" value="TreeGrafter"/>
</dbReference>
<proteinExistence type="predicted"/>
<evidence type="ECO:0000256" key="4">
    <source>
        <dbReference type="ARBA" id="ARBA00022777"/>
    </source>
</evidence>
<feature type="domain" description="Protein kinase" evidence="7">
    <location>
        <begin position="255"/>
        <end position="509"/>
    </location>
</feature>
<dbReference type="GO" id="GO:0005524">
    <property type="term" value="F:ATP binding"/>
    <property type="evidence" value="ECO:0007669"/>
    <property type="project" value="UniProtKB-UniRule"/>
</dbReference>
<dbReference type="InterPro" id="IPR050167">
    <property type="entry name" value="Ser_Thr_protein_kinase"/>
</dbReference>
<dbReference type="PROSITE" id="PS00107">
    <property type="entry name" value="PROTEIN_KINASE_ATP"/>
    <property type="match status" value="1"/>
</dbReference>
<comment type="caution">
    <text evidence="8">The sequence shown here is derived from an EMBL/GenBank/DDBJ whole genome shotgun (WGS) entry which is preliminary data.</text>
</comment>
<keyword evidence="9" id="KW-1185">Reference proteome</keyword>
<dbReference type="InterPro" id="IPR000719">
    <property type="entry name" value="Prot_kinase_dom"/>
</dbReference>
<organism evidence="8 9">
    <name type="scientific">Anisodus tanguticus</name>
    <dbReference type="NCBI Taxonomy" id="243964"/>
    <lineage>
        <taxon>Eukaryota</taxon>
        <taxon>Viridiplantae</taxon>
        <taxon>Streptophyta</taxon>
        <taxon>Embryophyta</taxon>
        <taxon>Tracheophyta</taxon>
        <taxon>Spermatophyta</taxon>
        <taxon>Magnoliopsida</taxon>
        <taxon>eudicotyledons</taxon>
        <taxon>Gunneridae</taxon>
        <taxon>Pentapetalae</taxon>
        <taxon>asterids</taxon>
        <taxon>lamiids</taxon>
        <taxon>Solanales</taxon>
        <taxon>Solanaceae</taxon>
        <taxon>Solanoideae</taxon>
        <taxon>Hyoscyameae</taxon>
        <taxon>Anisodus</taxon>
    </lineage>
</organism>
<reference evidence="8" key="1">
    <citation type="submission" date="2023-12" db="EMBL/GenBank/DDBJ databases">
        <title>Genome assembly of Anisodus tanguticus.</title>
        <authorList>
            <person name="Wang Y.-J."/>
        </authorList>
    </citation>
    <scope>NUCLEOTIDE SEQUENCE</scope>
    <source>
        <strain evidence="8">KB-2021</strain>
        <tissue evidence="8">Leaf</tissue>
    </source>
</reference>
<evidence type="ECO:0000256" key="3">
    <source>
        <dbReference type="ARBA" id="ARBA00022741"/>
    </source>
</evidence>
<dbReference type="InterPro" id="IPR008271">
    <property type="entry name" value="Ser/Thr_kinase_AS"/>
</dbReference>
<dbReference type="InterPro" id="IPR001245">
    <property type="entry name" value="Ser-Thr/Tyr_kinase_cat_dom"/>
</dbReference>
<dbReference type="Pfam" id="PF07714">
    <property type="entry name" value="PK_Tyr_Ser-Thr"/>
    <property type="match status" value="1"/>
</dbReference>
<keyword evidence="4" id="KW-0418">Kinase</keyword>
<dbReference type="Gene3D" id="1.10.510.10">
    <property type="entry name" value="Transferase(Phosphotransferase) domain 1"/>
    <property type="match status" value="1"/>
</dbReference>
<gene>
    <name evidence="8" type="ORF">RND71_024041</name>
</gene>
<dbReference type="PROSITE" id="PS00108">
    <property type="entry name" value="PROTEIN_KINASE_ST"/>
    <property type="match status" value="1"/>
</dbReference>